<name>A0A8R1IJZ3_CAEJA</name>
<dbReference type="Pfam" id="PF00271">
    <property type="entry name" value="Helicase_C"/>
    <property type="match status" value="1"/>
</dbReference>
<dbReference type="Proteomes" id="UP000005237">
    <property type="component" value="Unassembled WGS sequence"/>
</dbReference>
<keyword evidence="9" id="KW-1185">Reference proteome</keyword>
<comment type="similarity">
    <text evidence="1 6">Belongs to the helicase family. RecQ subfamily.</text>
</comment>
<dbReference type="InterPro" id="IPR004589">
    <property type="entry name" value="DNA_helicase_ATP-dep_RecQ"/>
</dbReference>
<dbReference type="GO" id="GO:0043138">
    <property type="term" value="F:3'-5' DNA helicase activity"/>
    <property type="evidence" value="ECO:0007669"/>
    <property type="project" value="UniProtKB-EC"/>
</dbReference>
<dbReference type="GO" id="GO:0005524">
    <property type="term" value="F:ATP binding"/>
    <property type="evidence" value="ECO:0007669"/>
    <property type="project" value="UniProtKB-KW"/>
</dbReference>
<dbReference type="GO" id="GO:0016787">
    <property type="term" value="F:hydrolase activity"/>
    <property type="evidence" value="ECO:0007669"/>
    <property type="project" value="UniProtKB-KW"/>
</dbReference>
<dbReference type="SMART" id="SM00490">
    <property type="entry name" value="HELICc"/>
    <property type="match status" value="1"/>
</dbReference>
<sequence>MRSGRQPIPDYLCLGSLREVCPNVPWIALTATANAKAQDDIACQLKMKHVESFKAGTYRNNLFYDVCMRDHLNKAPENHMASFITKCLTIDANTSTSNLTKGEKGEREQNKKKMSGSAIVYCRSRNECEQVAKMLAIAGIPAMAYHAGLRKDDRNSVQEKWMSNEIPVVAATVAFGMGIDKADVRCVIHWSPSQNLAGYYQEAGRAGRDGKRSYCRIYYSKQDKNALNFLVSGELAKLREKAKKKTAEGAKAEMQIKAIQNGLVKMLEYCEGKTCRHVAIASFFDDTDCRPCNTNCDYCQDPVKTSRNLEAFVVRVDRNLSVNRGKKYV</sequence>
<dbReference type="InterPro" id="IPR027417">
    <property type="entry name" value="P-loop_NTPase"/>
</dbReference>
<comment type="catalytic activity">
    <reaction evidence="4 6">
        <text>Couples ATP hydrolysis with the unwinding of duplex DNA by translocating in the 3'-5' direction.</text>
        <dbReference type="EC" id="5.6.2.4"/>
    </reaction>
</comment>
<dbReference type="CDD" id="cd18794">
    <property type="entry name" value="SF2_C_RecQ"/>
    <property type="match status" value="1"/>
</dbReference>
<dbReference type="PANTHER" id="PTHR13710:SF152">
    <property type="entry name" value="ATP-DEPENDENT DNA HELICASE Q5"/>
    <property type="match status" value="1"/>
</dbReference>
<keyword evidence="6" id="KW-0539">Nucleus</keyword>
<dbReference type="EnsemblMetazoa" id="CJA33737.1">
    <property type="protein sequence ID" value="CJA33737.1"/>
    <property type="gene ID" value="WBGene00209584"/>
</dbReference>
<evidence type="ECO:0000256" key="3">
    <source>
        <dbReference type="ARBA" id="ARBA00022806"/>
    </source>
</evidence>
<keyword evidence="6" id="KW-0067">ATP-binding</keyword>
<dbReference type="EC" id="5.6.2.4" evidence="6"/>
<dbReference type="AlphaFoldDB" id="A0A8R1IJZ3"/>
<evidence type="ECO:0000256" key="2">
    <source>
        <dbReference type="ARBA" id="ARBA00022801"/>
    </source>
</evidence>
<dbReference type="NCBIfam" id="TIGR00614">
    <property type="entry name" value="recQ_fam"/>
    <property type="match status" value="1"/>
</dbReference>
<dbReference type="GO" id="GO:0005737">
    <property type="term" value="C:cytoplasm"/>
    <property type="evidence" value="ECO:0007669"/>
    <property type="project" value="TreeGrafter"/>
</dbReference>
<dbReference type="InterPro" id="IPR032284">
    <property type="entry name" value="RecQ_Zn-bd"/>
</dbReference>
<dbReference type="GO" id="GO:0009378">
    <property type="term" value="F:four-way junction helicase activity"/>
    <property type="evidence" value="ECO:0007669"/>
    <property type="project" value="TreeGrafter"/>
</dbReference>
<dbReference type="InterPro" id="IPR001650">
    <property type="entry name" value="Helicase_C-like"/>
</dbReference>
<keyword evidence="3 6" id="KW-0347">Helicase</keyword>
<dbReference type="Gene3D" id="3.40.50.300">
    <property type="entry name" value="P-loop containing nucleotide triphosphate hydrolases"/>
    <property type="match status" value="2"/>
</dbReference>
<evidence type="ECO:0000313" key="9">
    <source>
        <dbReference type="Proteomes" id="UP000005237"/>
    </source>
</evidence>
<dbReference type="SUPFAM" id="SSF52540">
    <property type="entry name" value="P-loop containing nucleoside triphosphate hydrolases"/>
    <property type="match status" value="1"/>
</dbReference>
<evidence type="ECO:0000256" key="5">
    <source>
        <dbReference type="ARBA" id="ARBA00049360"/>
    </source>
</evidence>
<comment type="catalytic activity">
    <reaction evidence="5 6">
        <text>ATP + H2O = ADP + phosphate + H(+)</text>
        <dbReference type="Rhea" id="RHEA:13065"/>
        <dbReference type="ChEBI" id="CHEBI:15377"/>
        <dbReference type="ChEBI" id="CHEBI:15378"/>
        <dbReference type="ChEBI" id="CHEBI:30616"/>
        <dbReference type="ChEBI" id="CHEBI:43474"/>
        <dbReference type="ChEBI" id="CHEBI:456216"/>
    </reaction>
</comment>
<dbReference type="Pfam" id="PF16124">
    <property type="entry name" value="RecQ_Zn_bind"/>
    <property type="match status" value="1"/>
</dbReference>
<evidence type="ECO:0000259" key="7">
    <source>
        <dbReference type="PROSITE" id="PS51194"/>
    </source>
</evidence>
<feature type="domain" description="Helicase C-terminal" evidence="7">
    <location>
        <begin position="98"/>
        <end position="260"/>
    </location>
</feature>
<dbReference type="GO" id="GO:0005694">
    <property type="term" value="C:chromosome"/>
    <property type="evidence" value="ECO:0007669"/>
    <property type="project" value="TreeGrafter"/>
</dbReference>
<comment type="subcellular location">
    <subcellularLocation>
        <location evidence="6">Nucleus</location>
    </subcellularLocation>
</comment>
<proteinExistence type="inferred from homology"/>
<dbReference type="GO" id="GO:0000724">
    <property type="term" value="P:double-strand break repair via homologous recombination"/>
    <property type="evidence" value="ECO:0007669"/>
    <property type="project" value="TreeGrafter"/>
</dbReference>
<organism evidence="8 9">
    <name type="scientific">Caenorhabditis japonica</name>
    <dbReference type="NCBI Taxonomy" id="281687"/>
    <lineage>
        <taxon>Eukaryota</taxon>
        <taxon>Metazoa</taxon>
        <taxon>Ecdysozoa</taxon>
        <taxon>Nematoda</taxon>
        <taxon>Chromadorea</taxon>
        <taxon>Rhabditida</taxon>
        <taxon>Rhabditina</taxon>
        <taxon>Rhabditomorpha</taxon>
        <taxon>Rhabditoidea</taxon>
        <taxon>Rhabditidae</taxon>
        <taxon>Peloderinae</taxon>
        <taxon>Caenorhabditis</taxon>
    </lineage>
</organism>
<evidence type="ECO:0000256" key="1">
    <source>
        <dbReference type="ARBA" id="ARBA00005446"/>
    </source>
</evidence>
<keyword evidence="6" id="KW-0547">Nucleotide-binding</keyword>
<accession>A0A8R1IJZ3</accession>
<evidence type="ECO:0000256" key="6">
    <source>
        <dbReference type="RuleBase" id="RU364117"/>
    </source>
</evidence>
<reference evidence="9" key="1">
    <citation type="submission" date="2010-08" db="EMBL/GenBank/DDBJ databases">
        <authorList>
            <consortium name="Caenorhabditis japonica Sequencing Consortium"/>
            <person name="Wilson R.K."/>
        </authorList>
    </citation>
    <scope>NUCLEOTIDE SEQUENCE [LARGE SCALE GENOMIC DNA]</scope>
    <source>
        <strain evidence="9">DF5081</strain>
    </source>
</reference>
<evidence type="ECO:0000313" key="8">
    <source>
        <dbReference type="EnsemblMetazoa" id="CJA33737.1"/>
    </source>
</evidence>
<keyword evidence="2 6" id="KW-0378">Hydrolase</keyword>
<evidence type="ECO:0000256" key="4">
    <source>
        <dbReference type="ARBA" id="ARBA00034617"/>
    </source>
</evidence>
<protein>
    <recommendedName>
        <fullName evidence="6">ATP-dependent DNA helicase</fullName>
        <ecNumber evidence="6">5.6.2.4</ecNumber>
    </recommendedName>
</protein>
<dbReference type="PANTHER" id="PTHR13710">
    <property type="entry name" value="DNA HELICASE RECQ FAMILY MEMBER"/>
    <property type="match status" value="1"/>
</dbReference>
<dbReference type="GO" id="GO:0005634">
    <property type="term" value="C:nucleus"/>
    <property type="evidence" value="ECO:0007669"/>
    <property type="project" value="UniProtKB-SubCell"/>
</dbReference>
<reference evidence="8" key="2">
    <citation type="submission" date="2022-06" db="UniProtKB">
        <authorList>
            <consortium name="EnsemblMetazoa"/>
        </authorList>
    </citation>
    <scope>IDENTIFICATION</scope>
    <source>
        <strain evidence="8">DF5081</strain>
    </source>
</reference>
<dbReference type="PROSITE" id="PS51194">
    <property type="entry name" value="HELICASE_CTER"/>
    <property type="match status" value="1"/>
</dbReference>